<accession>A0ABT2ZFI9</accession>
<dbReference type="EC" id="2.3.1.-" evidence="2"/>
<name>A0ABT2ZFI9_9RHOB</name>
<evidence type="ECO:0000313" key="2">
    <source>
        <dbReference type="EMBL" id="MCV2869897.1"/>
    </source>
</evidence>
<dbReference type="Gene3D" id="3.40.630.30">
    <property type="match status" value="1"/>
</dbReference>
<dbReference type="Proteomes" id="UP001652542">
    <property type="component" value="Unassembled WGS sequence"/>
</dbReference>
<dbReference type="EMBL" id="JAOWKY010000004">
    <property type="protein sequence ID" value="MCV2869897.1"/>
    <property type="molecule type" value="Genomic_DNA"/>
</dbReference>
<reference evidence="2 3" key="1">
    <citation type="submission" date="2022-10" db="EMBL/GenBank/DDBJ databases">
        <title>Defluviimonas sp. nov., isolated from ocean surface water.</title>
        <authorList>
            <person name="He W."/>
            <person name="Wang L."/>
            <person name="Zhang D.-F."/>
        </authorList>
    </citation>
    <scope>NUCLEOTIDE SEQUENCE [LARGE SCALE GENOMIC DNA]</scope>
    <source>
        <strain evidence="2 3">WL0002</strain>
    </source>
</reference>
<comment type="caution">
    <text evidence="2">The sequence shown here is derived from an EMBL/GenBank/DDBJ whole genome shotgun (WGS) entry which is preliminary data.</text>
</comment>
<evidence type="ECO:0000259" key="1">
    <source>
        <dbReference type="Pfam" id="PF13302"/>
    </source>
</evidence>
<keyword evidence="2" id="KW-0012">Acyltransferase</keyword>
<dbReference type="InterPro" id="IPR000182">
    <property type="entry name" value="GNAT_dom"/>
</dbReference>
<proteinExistence type="predicted"/>
<dbReference type="Pfam" id="PF13302">
    <property type="entry name" value="Acetyltransf_3"/>
    <property type="match status" value="1"/>
</dbReference>
<dbReference type="GO" id="GO:0016746">
    <property type="term" value="F:acyltransferase activity"/>
    <property type="evidence" value="ECO:0007669"/>
    <property type="project" value="UniProtKB-KW"/>
</dbReference>
<keyword evidence="2" id="KW-0808">Transferase</keyword>
<keyword evidence="3" id="KW-1185">Reference proteome</keyword>
<evidence type="ECO:0000313" key="3">
    <source>
        <dbReference type="Proteomes" id="UP001652542"/>
    </source>
</evidence>
<protein>
    <submittedName>
        <fullName evidence="2">GNAT family N-acetyltransferase</fullName>
        <ecNumber evidence="2">2.3.1.-</ecNumber>
    </submittedName>
</protein>
<dbReference type="InterPro" id="IPR016181">
    <property type="entry name" value="Acyl_CoA_acyltransferase"/>
</dbReference>
<organism evidence="2 3">
    <name type="scientific">Albidovulum marisflavi</name>
    <dbReference type="NCBI Taxonomy" id="2984159"/>
    <lineage>
        <taxon>Bacteria</taxon>
        <taxon>Pseudomonadati</taxon>
        <taxon>Pseudomonadota</taxon>
        <taxon>Alphaproteobacteria</taxon>
        <taxon>Rhodobacterales</taxon>
        <taxon>Paracoccaceae</taxon>
        <taxon>Albidovulum</taxon>
    </lineage>
</organism>
<gene>
    <name evidence="2" type="ORF">OEW28_14790</name>
</gene>
<sequence length="175" mass="19445">MTGAVPALRFARLTEVPLGDLVAHMSDPRLRAHMPWLTGNWGEAEARAFVAAKEACWARDGLGHWAFLADGRYVGWGGFQRKGEEWDFGLVLRPQDFGLGLRITRTALDFARSDTRIPFVTFLLPPSRRNLGALYRMGAQAVGRQKHSGTAFLKFRLDTSSSPSTGSNCRQGWHS</sequence>
<dbReference type="SUPFAM" id="SSF55729">
    <property type="entry name" value="Acyl-CoA N-acyltransferases (Nat)"/>
    <property type="match status" value="1"/>
</dbReference>
<feature type="domain" description="N-acetyltransferase" evidence="1">
    <location>
        <begin position="10"/>
        <end position="120"/>
    </location>
</feature>
<dbReference type="RefSeq" id="WP_263735568.1">
    <property type="nucleotide sequence ID" value="NZ_JAOWKY010000004.1"/>
</dbReference>